<name>A0A0A9HJZ1_ARUDO</name>
<reference evidence="1" key="1">
    <citation type="submission" date="2014-09" db="EMBL/GenBank/DDBJ databases">
        <authorList>
            <person name="Magalhaes I.L.F."/>
            <person name="Oliveira U."/>
            <person name="Santos F.R."/>
            <person name="Vidigal T.H.D.A."/>
            <person name="Brescovit A.D."/>
            <person name="Santos A.J."/>
        </authorList>
    </citation>
    <scope>NUCLEOTIDE SEQUENCE</scope>
    <source>
        <tissue evidence="1">Shoot tissue taken approximately 20 cm above the soil surface</tissue>
    </source>
</reference>
<reference evidence="1" key="2">
    <citation type="journal article" date="2015" name="Data Brief">
        <title>Shoot transcriptome of the giant reed, Arundo donax.</title>
        <authorList>
            <person name="Barrero R.A."/>
            <person name="Guerrero F.D."/>
            <person name="Moolhuijzen P."/>
            <person name="Goolsby J.A."/>
            <person name="Tidwell J."/>
            <person name="Bellgard S.E."/>
            <person name="Bellgard M.I."/>
        </authorList>
    </citation>
    <scope>NUCLEOTIDE SEQUENCE</scope>
    <source>
        <tissue evidence="1">Shoot tissue taken approximately 20 cm above the soil surface</tissue>
    </source>
</reference>
<proteinExistence type="predicted"/>
<protein>
    <submittedName>
        <fullName evidence="1">Uncharacterized protein</fullName>
    </submittedName>
</protein>
<sequence>MLITWKRMDRYSPHTFTSELIFLRTFNSIPGVRDAIFFTPACFFYLSVREEDVESPSGGWSLCNCKA</sequence>
<evidence type="ECO:0000313" key="1">
    <source>
        <dbReference type="EMBL" id="JAE37072.1"/>
    </source>
</evidence>
<dbReference type="AlphaFoldDB" id="A0A0A9HJZ1"/>
<accession>A0A0A9HJZ1</accession>
<organism evidence="1">
    <name type="scientific">Arundo donax</name>
    <name type="common">Giant reed</name>
    <name type="synonym">Donax arundinaceus</name>
    <dbReference type="NCBI Taxonomy" id="35708"/>
    <lineage>
        <taxon>Eukaryota</taxon>
        <taxon>Viridiplantae</taxon>
        <taxon>Streptophyta</taxon>
        <taxon>Embryophyta</taxon>
        <taxon>Tracheophyta</taxon>
        <taxon>Spermatophyta</taxon>
        <taxon>Magnoliopsida</taxon>
        <taxon>Liliopsida</taxon>
        <taxon>Poales</taxon>
        <taxon>Poaceae</taxon>
        <taxon>PACMAD clade</taxon>
        <taxon>Arundinoideae</taxon>
        <taxon>Arundineae</taxon>
        <taxon>Arundo</taxon>
    </lineage>
</organism>
<dbReference type="EMBL" id="GBRH01160824">
    <property type="protein sequence ID" value="JAE37072.1"/>
    <property type="molecule type" value="Transcribed_RNA"/>
</dbReference>